<dbReference type="PROSITE" id="PS51257">
    <property type="entry name" value="PROKAR_LIPOPROTEIN"/>
    <property type="match status" value="1"/>
</dbReference>
<comment type="caution">
    <text evidence="2">The sequence shown here is derived from an EMBL/GenBank/DDBJ whole genome shotgun (WGS) entry which is preliminary data.</text>
</comment>
<evidence type="ECO:0000256" key="1">
    <source>
        <dbReference type="SAM" id="Phobius"/>
    </source>
</evidence>
<proteinExistence type="predicted"/>
<organism evidence="2 3">
    <name type="scientific">Eumeta variegata</name>
    <name type="common">Bagworm moth</name>
    <name type="synonym">Eumeta japonica</name>
    <dbReference type="NCBI Taxonomy" id="151549"/>
    <lineage>
        <taxon>Eukaryota</taxon>
        <taxon>Metazoa</taxon>
        <taxon>Ecdysozoa</taxon>
        <taxon>Arthropoda</taxon>
        <taxon>Hexapoda</taxon>
        <taxon>Insecta</taxon>
        <taxon>Pterygota</taxon>
        <taxon>Neoptera</taxon>
        <taxon>Endopterygota</taxon>
        <taxon>Lepidoptera</taxon>
        <taxon>Glossata</taxon>
        <taxon>Ditrysia</taxon>
        <taxon>Tineoidea</taxon>
        <taxon>Psychidae</taxon>
        <taxon>Oiketicinae</taxon>
        <taxon>Eumeta</taxon>
    </lineage>
</organism>
<gene>
    <name evidence="2" type="ORF">EVAR_87186_1</name>
</gene>
<keyword evidence="1" id="KW-0812">Transmembrane</keyword>
<keyword evidence="3" id="KW-1185">Reference proteome</keyword>
<sequence>MCLRVSTTESVVGRTASHSGGAVIGSMACVTALPAYLIFRSVVRLWVAVLLVFTTAGHIDEVAYRYRFPTDVHPIKSDKDVPQLRLTLQNDCRDTVLGAIF</sequence>
<feature type="transmembrane region" description="Helical" evidence="1">
    <location>
        <begin position="21"/>
        <end position="39"/>
    </location>
</feature>
<keyword evidence="1" id="KW-1133">Transmembrane helix</keyword>
<evidence type="ECO:0000313" key="3">
    <source>
        <dbReference type="Proteomes" id="UP000299102"/>
    </source>
</evidence>
<keyword evidence="1" id="KW-0472">Membrane</keyword>
<accession>A0A4C1VXU1</accession>
<dbReference type="Proteomes" id="UP000299102">
    <property type="component" value="Unassembled WGS sequence"/>
</dbReference>
<dbReference type="EMBL" id="BGZK01000421">
    <property type="protein sequence ID" value="GBP42635.1"/>
    <property type="molecule type" value="Genomic_DNA"/>
</dbReference>
<evidence type="ECO:0000313" key="2">
    <source>
        <dbReference type="EMBL" id="GBP42635.1"/>
    </source>
</evidence>
<reference evidence="2 3" key="1">
    <citation type="journal article" date="2019" name="Commun. Biol.">
        <title>The bagworm genome reveals a unique fibroin gene that provides high tensile strength.</title>
        <authorList>
            <person name="Kono N."/>
            <person name="Nakamura H."/>
            <person name="Ohtoshi R."/>
            <person name="Tomita M."/>
            <person name="Numata K."/>
            <person name="Arakawa K."/>
        </authorList>
    </citation>
    <scope>NUCLEOTIDE SEQUENCE [LARGE SCALE GENOMIC DNA]</scope>
</reference>
<protein>
    <submittedName>
        <fullName evidence="2">Uncharacterized protein</fullName>
    </submittedName>
</protein>
<dbReference type="AlphaFoldDB" id="A0A4C1VXU1"/>
<name>A0A4C1VXU1_EUMVA</name>